<dbReference type="EMBL" id="JAGSPA010000001">
    <property type="protein sequence ID" value="MBV7255906.1"/>
    <property type="molecule type" value="Genomic_DNA"/>
</dbReference>
<protein>
    <submittedName>
        <fullName evidence="4">GNAT family N-acetyltransferase</fullName>
    </submittedName>
</protein>
<reference evidence="4 5" key="1">
    <citation type="submission" date="2021-04" db="EMBL/GenBank/DDBJ databases">
        <authorList>
            <person name="Pira H."/>
            <person name="Risdian C."/>
            <person name="Wink J."/>
        </authorList>
    </citation>
    <scope>NUCLEOTIDE SEQUENCE [LARGE SCALE GENOMIC DNA]</scope>
    <source>
        <strain evidence="4 5">WHA3</strain>
    </source>
</reference>
<evidence type="ECO:0000259" key="3">
    <source>
        <dbReference type="PROSITE" id="PS51186"/>
    </source>
</evidence>
<name>A0ABS6SC52_9SPHN</name>
<sequence length="155" mass="16957">MKIRPATPIDAPRMSEILQTILDSWSSARPGSVQHITSFYINHPDQVSCLVALSGTGQVIGFQSLKKVGVGNEYDVTPGWGVIGTYVDLTLPRKGVGRLLFKQTIKNAQESGIEFIDATMSKTNARAVSFYEAIGFRTYRTEGDTVYKFCSVASS</sequence>
<evidence type="ECO:0000256" key="2">
    <source>
        <dbReference type="ARBA" id="ARBA00023315"/>
    </source>
</evidence>
<accession>A0ABS6SC52</accession>
<evidence type="ECO:0000313" key="4">
    <source>
        <dbReference type="EMBL" id="MBV7255906.1"/>
    </source>
</evidence>
<organism evidence="4 5">
    <name type="scientific">Pacificimonas pallii</name>
    <dbReference type="NCBI Taxonomy" id="2827236"/>
    <lineage>
        <taxon>Bacteria</taxon>
        <taxon>Pseudomonadati</taxon>
        <taxon>Pseudomonadota</taxon>
        <taxon>Alphaproteobacteria</taxon>
        <taxon>Sphingomonadales</taxon>
        <taxon>Sphingosinicellaceae</taxon>
        <taxon>Pacificimonas</taxon>
    </lineage>
</organism>
<dbReference type="InterPro" id="IPR050832">
    <property type="entry name" value="Bact_Acetyltransf"/>
</dbReference>
<keyword evidence="5" id="KW-1185">Reference proteome</keyword>
<proteinExistence type="predicted"/>
<keyword evidence="1" id="KW-0808">Transferase</keyword>
<dbReference type="RefSeq" id="WP_218444302.1">
    <property type="nucleotide sequence ID" value="NZ_JAGSPA010000001.1"/>
</dbReference>
<keyword evidence="2" id="KW-0012">Acyltransferase</keyword>
<dbReference type="Proteomes" id="UP000722336">
    <property type="component" value="Unassembled WGS sequence"/>
</dbReference>
<dbReference type="PROSITE" id="PS51186">
    <property type="entry name" value="GNAT"/>
    <property type="match status" value="1"/>
</dbReference>
<dbReference type="CDD" id="cd04301">
    <property type="entry name" value="NAT_SF"/>
    <property type="match status" value="1"/>
</dbReference>
<gene>
    <name evidence="4" type="ORF">KCG44_03810</name>
</gene>
<feature type="domain" description="N-acetyltransferase" evidence="3">
    <location>
        <begin position="1"/>
        <end position="153"/>
    </location>
</feature>
<evidence type="ECO:0000313" key="5">
    <source>
        <dbReference type="Proteomes" id="UP000722336"/>
    </source>
</evidence>
<dbReference type="InterPro" id="IPR000182">
    <property type="entry name" value="GNAT_dom"/>
</dbReference>
<comment type="caution">
    <text evidence="4">The sequence shown here is derived from an EMBL/GenBank/DDBJ whole genome shotgun (WGS) entry which is preliminary data.</text>
</comment>
<evidence type="ECO:0000256" key="1">
    <source>
        <dbReference type="ARBA" id="ARBA00022679"/>
    </source>
</evidence>
<dbReference type="Pfam" id="PF00583">
    <property type="entry name" value="Acetyltransf_1"/>
    <property type="match status" value="1"/>
</dbReference>
<dbReference type="PANTHER" id="PTHR43877">
    <property type="entry name" value="AMINOALKYLPHOSPHONATE N-ACETYLTRANSFERASE-RELATED-RELATED"/>
    <property type="match status" value="1"/>
</dbReference>